<reference evidence="12" key="1">
    <citation type="submission" date="2020-12" db="EMBL/GenBank/DDBJ databases">
        <title>Metabolic potential, ecology and presence of endohyphal bacteria is reflected in genomic diversity of Mucoromycotina.</title>
        <authorList>
            <person name="Muszewska A."/>
            <person name="Okrasinska A."/>
            <person name="Steczkiewicz K."/>
            <person name="Drgas O."/>
            <person name="Orlowska M."/>
            <person name="Perlinska-Lenart U."/>
            <person name="Aleksandrzak-Piekarczyk T."/>
            <person name="Szatraj K."/>
            <person name="Zielenkiewicz U."/>
            <person name="Pilsyk S."/>
            <person name="Malc E."/>
            <person name="Mieczkowski P."/>
            <person name="Kruszewska J.S."/>
            <person name="Biernat P."/>
            <person name="Pawlowska J."/>
        </authorList>
    </citation>
    <scope>NUCLEOTIDE SEQUENCE</scope>
    <source>
        <strain evidence="12">WA0000067209</strain>
    </source>
</reference>
<evidence type="ECO:0000256" key="9">
    <source>
        <dbReference type="ARBA" id="ARBA00040167"/>
    </source>
</evidence>
<evidence type="ECO:0000256" key="6">
    <source>
        <dbReference type="ARBA" id="ARBA00023244"/>
    </source>
</evidence>
<keyword evidence="6" id="KW-0627">Porphyrin biosynthesis</keyword>
<dbReference type="Gene3D" id="3.40.50.10090">
    <property type="match status" value="2"/>
</dbReference>
<evidence type="ECO:0000256" key="7">
    <source>
        <dbReference type="ARBA" id="ARBA00031702"/>
    </source>
</evidence>
<evidence type="ECO:0000256" key="5">
    <source>
        <dbReference type="ARBA" id="ARBA00023239"/>
    </source>
</evidence>
<dbReference type="GO" id="GO:0005829">
    <property type="term" value="C:cytosol"/>
    <property type="evidence" value="ECO:0007669"/>
    <property type="project" value="TreeGrafter"/>
</dbReference>
<comment type="similarity">
    <text evidence="2">Belongs to the uroporphyrinogen-III synthase family.</text>
</comment>
<evidence type="ECO:0000256" key="4">
    <source>
        <dbReference type="ARBA" id="ARBA00023133"/>
    </source>
</evidence>
<dbReference type="SUPFAM" id="SSF69618">
    <property type="entry name" value="HemD-like"/>
    <property type="match status" value="1"/>
</dbReference>
<comment type="caution">
    <text evidence="12">The sequence shown here is derived from an EMBL/GenBank/DDBJ whole genome shotgun (WGS) entry which is preliminary data.</text>
</comment>
<evidence type="ECO:0000256" key="3">
    <source>
        <dbReference type="ARBA" id="ARBA00013109"/>
    </source>
</evidence>
<dbReference type="GO" id="GO:0006780">
    <property type="term" value="P:uroporphyrinogen III biosynthetic process"/>
    <property type="evidence" value="ECO:0007669"/>
    <property type="project" value="InterPro"/>
</dbReference>
<evidence type="ECO:0000259" key="11">
    <source>
        <dbReference type="Pfam" id="PF02602"/>
    </source>
</evidence>
<protein>
    <recommendedName>
        <fullName evidence="9">Uroporphyrinogen-III synthase</fullName>
        <ecNumber evidence="3">4.2.1.75</ecNumber>
    </recommendedName>
    <alternativeName>
        <fullName evidence="8">Hydroxymethylbilane hydrolyase [cyclizing]</fullName>
    </alternativeName>
    <alternativeName>
        <fullName evidence="7">Uroporphyrinogen-III cosynthase</fullName>
    </alternativeName>
</protein>
<comment type="pathway">
    <text evidence="1">Porphyrin-containing compound metabolism; protoporphyrin-IX biosynthesis; coproporphyrinogen-III from 5-aminolevulinate: step 3/4.</text>
</comment>
<dbReference type="PANTHER" id="PTHR12390">
    <property type="entry name" value="UROPORPHYRINOGEN III SYNTHASE"/>
    <property type="match status" value="1"/>
</dbReference>
<dbReference type="FunFam" id="3.40.50.10090:FF:000003">
    <property type="entry name" value="uroporphyrinogen-III synthase"/>
    <property type="match status" value="1"/>
</dbReference>
<accession>A0A8H7UIW5</accession>
<dbReference type="EMBL" id="JAEPQZ010000003">
    <property type="protein sequence ID" value="KAG2183397.1"/>
    <property type="molecule type" value="Genomic_DNA"/>
</dbReference>
<name>A0A8H7UIW5_MORIS</name>
<dbReference type="InterPro" id="IPR003754">
    <property type="entry name" value="4pyrrol_synth_uPrphyn_synth"/>
</dbReference>
<dbReference type="InterPro" id="IPR039793">
    <property type="entry name" value="UROS/Hem4"/>
</dbReference>
<organism evidence="12 13">
    <name type="scientific">Mortierella isabellina</name>
    <name type="common">Filamentous fungus</name>
    <name type="synonym">Umbelopsis isabellina</name>
    <dbReference type="NCBI Taxonomy" id="91625"/>
    <lineage>
        <taxon>Eukaryota</taxon>
        <taxon>Fungi</taxon>
        <taxon>Fungi incertae sedis</taxon>
        <taxon>Mucoromycota</taxon>
        <taxon>Mucoromycotina</taxon>
        <taxon>Umbelopsidomycetes</taxon>
        <taxon>Umbelopsidales</taxon>
        <taxon>Umbelopsidaceae</taxon>
        <taxon>Umbelopsis</taxon>
    </lineage>
</organism>
<evidence type="ECO:0000256" key="10">
    <source>
        <dbReference type="ARBA" id="ARBA00048617"/>
    </source>
</evidence>
<sequence>MASKTPTVLLLKEKSASSNDPYEECFAEHNFHCIFVPVLEHSFVNLNKLKSSLIENSREYSALVVTSKRAVDALGAIWDSVDQSIKTHWANKPTFTVGPSTAHTVRKLGLSAAGEGSGCAQQLGQLIIDHYKETPHVKPKLLFLAGDKRRDELPNIMKSASIPVDEINVYQTQLRSDLDQCLQRIMSSSKLDWVVLFSPSGSSAYDIISNRLSETELPRLAAIGETTSKHLKDRGYRVHAVADKPDAYHLTRAVVDKRF</sequence>
<evidence type="ECO:0000256" key="2">
    <source>
        <dbReference type="ARBA" id="ARBA00008133"/>
    </source>
</evidence>
<evidence type="ECO:0000256" key="1">
    <source>
        <dbReference type="ARBA" id="ARBA00004772"/>
    </source>
</evidence>
<evidence type="ECO:0000256" key="8">
    <source>
        <dbReference type="ARBA" id="ARBA00032649"/>
    </source>
</evidence>
<dbReference type="UniPathway" id="UPA00251">
    <property type="reaction ID" value="UER00320"/>
</dbReference>
<dbReference type="CDD" id="cd06578">
    <property type="entry name" value="HemD"/>
    <property type="match status" value="1"/>
</dbReference>
<comment type="catalytic activity">
    <reaction evidence="10">
        <text>hydroxymethylbilane = uroporphyrinogen III + H2O</text>
        <dbReference type="Rhea" id="RHEA:18965"/>
        <dbReference type="ChEBI" id="CHEBI:15377"/>
        <dbReference type="ChEBI" id="CHEBI:57308"/>
        <dbReference type="ChEBI" id="CHEBI:57845"/>
        <dbReference type="EC" id="4.2.1.75"/>
    </reaction>
</comment>
<dbReference type="EC" id="4.2.1.75" evidence="3"/>
<dbReference type="AlphaFoldDB" id="A0A8H7UIW5"/>
<dbReference type="GO" id="GO:0004852">
    <property type="term" value="F:uroporphyrinogen-III synthase activity"/>
    <property type="evidence" value="ECO:0007669"/>
    <property type="project" value="UniProtKB-EC"/>
</dbReference>
<keyword evidence="13" id="KW-1185">Reference proteome</keyword>
<keyword evidence="5" id="KW-0456">Lyase</keyword>
<feature type="domain" description="Tetrapyrrole biosynthesis uroporphyrinogen III synthase" evidence="11">
    <location>
        <begin position="22"/>
        <end position="251"/>
    </location>
</feature>
<dbReference type="InterPro" id="IPR036108">
    <property type="entry name" value="4pyrrol_syn_uPrphyn_synt_sf"/>
</dbReference>
<proteinExistence type="inferred from homology"/>
<gene>
    <name evidence="12" type="ORF">INT43_006403</name>
</gene>
<dbReference type="Pfam" id="PF02602">
    <property type="entry name" value="HEM4"/>
    <property type="match status" value="1"/>
</dbReference>
<keyword evidence="4" id="KW-0350">Heme biosynthesis</keyword>
<dbReference type="OrthoDB" id="5595751at2759"/>
<dbReference type="GO" id="GO:0006785">
    <property type="term" value="P:heme B biosynthetic process"/>
    <property type="evidence" value="ECO:0007669"/>
    <property type="project" value="UniProtKB-ARBA"/>
</dbReference>
<dbReference type="PANTHER" id="PTHR12390:SF0">
    <property type="entry name" value="UROPORPHYRINOGEN-III SYNTHASE"/>
    <property type="match status" value="1"/>
</dbReference>
<dbReference type="GO" id="GO:0006782">
    <property type="term" value="P:protoporphyrinogen IX biosynthetic process"/>
    <property type="evidence" value="ECO:0007669"/>
    <property type="project" value="UniProtKB-UniPathway"/>
</dbReference>
<dbReference type="Proteomes" id="UP000654370">
    <property type="component" value="Unassembled WGS sequence"/>
</dbReference>
<evidence type="ECO:0000313" key="12">
    <source>
        <dbReference type="EMBL" id="KAG2183397.1"/>
    </source>
</evidence>
<evidence type="ECO:0000313" key="13">
    <source>
        <dbReference type="Proteomes" id="UP000654370"/>
    </source>
</evidence>